<gene>
    <name evidence="2" type="primary">Cnig_chr_V.g21572</name>
    <name evidence="2" type="ORF">B9Z55_021572</name>
</gene>
<evidence type="ECO:0000313" key="3">
    <source>
        <dbReference type="Proteomes" id="UP000230233"/>
    </source>
</evidence>
<dbReference type="Proteomes" id="UP000230233">
    <property type="component" value="Chromosome V"/>
</dbReference>
<reference evidence="3" key="1">
    <citation type="submission" date="2017-10" db="EMBL/GenBank/DDBJ databases">
        <title>Rapid genome shrinkage in a self-fertile nematode reveals novel sperm competition proteins.</title>
        <authorList>
            <person name="Yin D."/>
            <person name="Schwarz E.M."/>
            <person name="Thomas C.G."/>
            <person name="Felde R.L."/>
            <person name="Korf I.F."/>
            <person name="Cutter A.D."/>
            <person name="Schartner C.M."/>
            <person name="Ralston E.J."/>
            <person name="Meyer B.J."/>
            <person name="Haag E.S."/>
        </authorList>
    </citation>
    <scope>NUCLEOTIDE SEQUENCE [LARGE SCALE GENOMIC DNA]</scope>
    <source>
        <strain evidence="3">JU1422</strain>
    </source>
</reference>
<evidence type="ECO:0000313" key="2">
    <source>
        <dbReference type="EMBL" id="PIC30274.1"/>
    </source>
</evidence>
<proteinExistence type="predicted"/>
<feature type="compositionally biased region" description="Acidic residues" evidence="1">
    <location>
        <begin position="592"/>
        <end position="609"/>
    </location>
</feature>
<accession>A0A2G5TSP6</accession>
<dbReference type="PANTHER" id="PTHR31751:SF42">
    <property type="entry name" value="PROTEIN CBG10204"/>
    <property type="match status" value="1"/>
</dbReference>
<feature type="compositionally biased region" description="Acidic residues" evidence="1">
    <location>
        <begin position="1"/>
        <end position="19"/>
    </location>
</feature>
<dbReference type="OrthoDB" id="5876583at2759"/>
<feature type="compositionally biased region" description="Basic and acidic residues" evidence="1">
    <location>
        <begin position="20"/>
        <end position="29"/>
    </location>
</feature>
<feature type="region of interest" description="Disordered" evidence="1">
    <location>
        <begin position="552"/>
        <end position="636"/>
    </location>
</feature>
<feature type="compositionally biased region" description="Basic residues" evidence="1">
    <location>
        <begin position="613"/>
        <end position="629"/>
    </location>
</feature>
<evidence type="ECO:0000256" key="1">
    <source>
        <dbReference type="SAM" id="MobiDB-lite"/>
    </source>
</evidence>
<name>A0A2G5TSP6_9PELO</name>
<dbReference type="PANTHER" id="PTHR31751">
    <property type="entry name" value="SI:CH211-108C17.2-RELATED-RELATED"/>
    <property type="match status" value="1"/>
</dbReference>
<feature type="compositionally biased region" description="Acidic residues" evidence="1">
    <location>
        <begin position="556"/>
        <end position="585"/>
    </location>
</feature>
<dbReference type="AlphaFoldDB" id="A0A2G5TSP6"/>
<sequence length="636" mass="73637">MISDDSSEPTEVDSGSEESDFQRPGHEEADPMEIDDVDEAEISEKPQQYNLILCEKEKLVKLLQKCWKCETRKTEMDIVYHGLNMNISVFCVSCQRRWYWSNTKKCEREQSGSNSKLSRIHILLTSAIITTGNGFQNVKQLFDVLKSPFFSARTFNRLKEKYVYEAVDIQYKKQANVVKELLCETTDNNGTLNVMGDGSFDTPGHSALYCRYVIMEAVTKLVVEFEILRHKSGEKKVNMETEACEKAFENLMVTYDSAIESFTTDRSISVASMMAHNFPDVTHYFDSWHYIRSLALEIMKKKDQKQLLPLKPWIRRFINHVYWSIQSSGGHDEMAKEKLLSFFMHVADIHEDFQNYGWYDFKIVTSCEHKESDDVNRKTPDFLDTKNPLHVKALNALLAVIEKGGRCDAIGKVSPYFATSAVESFNARAGFYASKKRFYSQKGFNSRTQLAVLDWNSKQIDELNGKRVVIAEKKFFNKTTKQWSVRKQKTEADYAFRNEIADTSLQLYAKERIATHSDEPEGEDDGSDCDEHEIDEELSKDVFEVDDIWDHLGMGDSDEEEESVGDEEEEEENEEEKEDSDDIMEGEGMRMDDDEEEEEEEKEEEDEIEEVIKKKKKREPKKKTRKGTKAIHQESS</sequence>
<dbReference type="EMBL" id="PDUG01000005">
    <property type="protein sequence ID" value="PIC30274.1"/>
    <property type="molecule type" value="Genomic_DNA"/>
</dbReference>
<organism evidence="2 3">
    <name type="scientific">Caenorhabditis nigoni</name>
    <dbReference type="NCBI Taxonomy" id="1611254"/>
    <lineage>
        <taxon>Eukaryota</taxon>
        <taxon>Metazoa</taxon>
        <taxon>Ecdysozoa</taxon>
        <taxon>Nematoda</taxon>
        <taxon>Chromadorea</taxon>
        <taxon>Rhabditida</taxon>
        <taxon>Rhabditina</taxon>
        <taxon>Rhabditomorpha</taxon>
        <taxon>Rhabditoidea</taxon>
        <taxon>Rhabditidae</taxon>
        <taxon>Peloderinae</taxon>
        <taxon>Caenorhabditis</taxon>
    </lineage>
</organism>
<keyword evidence="3" id="KW-1185">Reference proteome</keyword>
<feature type="region of interest" description="Disordered" evidence="1">
    <location>
        <begin position="1"/>
        <end position="35"/>
    </location>
</feature>
<comment type="caution">
    <text evidence="2">The sequence shown here is derived from an EMBL/GenBank/DDBJ whole genome shotgun (WGS) entry which is preliminary data.</text>
</comment>
<protein>
    <submittedName>
        <fullName evidence="2">Uncharacterized protein</fullName>
    </submittedName>
</protein>